<dbReference type="KEGG" id="ceh:CEW89_12315"/>
<dbReference type="EMBL" id="CP022196">
    <property type="protein sequence ID" value="ATG48280.1"/>
    <property type="molecule type" value="Genomic_DNA"/>
</dbReference>
<sequence length="310" mass="34021">MWISKLVLMISLMMSGSTMMANELAPSETALGIDLDLSAAALDFRVNDVPILDPQVPLSTDAQIATQLTLNEAFTKGQNTISFAVQFKPNSEWTPGLHLRLHSWPAGTIPELFQGSDFVFDVIVAVSQNDPGKLEMTQMVGSGEPLVTIAEIHQTAGDGTTDGWNTWSVTAEVMIDFPQDAWQSAQVLEVTPELRRELSGEYMKLHSALAEGGRTAQMALAPYIHRLAGGVGASDAEYYTSGYEALLSGDAGFTLRPFDADESKVQLYGHGRLAALLPLPIRYWNPEAEQEASLFIYFWKDQTGQWQIIH</sequence>
<dbReference type="AlphaFoldDB" id="A0A291GDY6"/>
<keyword evidence="1" id="KW-0732">Signal</keyword>
<feature type="chain" id="PRO_5012922895" description="DUF4440 domain-containing protein" evidence="1">
    <location>
        <begin position="21"/>
        <end position="310"/>
    </location>
</feature>
<proteinExistence type="predicted"/>
<dbReference type="Proteomes" id="UP000217935">
    <property type="component" value="Chromosome"/>
</dbReference>
<gene>
    <name evidence="2" type="ORF">CEW89_12315</name>
</gene>
<accession>A0A291GDY6</accession>
<evidence type="ECO:0000256" key="1">
    <source>
        <dbReference type="SAM" id="SignalP"/>
    </source>
</evidence>
<name>A0A291GDY6_9RHOB</name>
<keyword evidence="3" id="KW-1185">Reference proteome</keyword>
<evidence type="ECO:0000313" key="2">
    <source>
        <dbReference type="EMBL" id="ATG48280.1"/>
    </source>
</evidence>
<evidence type="ECO:0000313" key="3">
    <source>
        <dbReference type="Proteomes" id="UP000217935"/>
    </source>
</evidence>
<feature type="signal peptide" evidence="1">
    <location>
        <begin position="1"/>
        <end position="20"/>
    </location>
</feature>
<protein>
    <recommendedName>
        <fullName evidence="4">DUF4440 domain-containing protein</fullName>
    </recommendedName>
</protein>
<organism evidence="2 3">
    <name type="scientific">Celeribacter ethanolicus</name>
    <dbReference type="NCBI Taxonomy" id="1758178"/>
    <lineage>
        <taxon>Bacteria</taxon>
        <taxon>Pseudomonadati</taxon>
        <taxon>Pseudomonadota</taxon>
        <taxon>Alphaproteobacteria</taxon>
        <taxon>Rhodobacterales</taxon>
        <taxon>Roseobacteraceae</taxon>
        <taxon>Celeribacter</taxon>
    </lineage>
</organism>
<evidence type="ECO:0008006" key="4">
    <source>
        <dbReference type="Google" id="ProtNLM"/>
    </source>
</evidence>
<reference evidence="2 3" key="1">
    <citation type="submission" date="2017-06" db="EMBL/GenBank/DDBJ databases">
        <title>Celeribacter sp. TSPH2 complete genome sequence.</title>
        <authorList>
            <person name="Woo J.-H."/>
            <person name="Kim H.-S."/>
        </authorList>
    </citation>
    <scope>NUCLEOTIDE SEQUENCE [LARGE SCALE GENOMIC DNA]</scope>
    <source>
        <strain evidence="2 3">TSPH2</strain>
    </source>
</reference>